<feature type="compositionally biased region" description="Basic and acidic residues" evidence="2">
    <location>
        <begin position="116"/>
        <end position="132"/>
    </location>
</feature>
<evidence type="ECO:0000256" key="1">
    <source>
        <dbReference type="SAM" id="Coils"/>
    </source>
</evidence>
<dbReference type="Proteomes" id="UP000216998">
    <property type="component" value="Unassembled WGS sequence"/>
</dbReference>
<comment type="caution">
    <text evidence="3">The sequence shown here is derived from an EMBL/GenBank/DDBJ whole genome shotgun (WGS) entry which is preliminary data.</text>
</comment>
<feature type="coiled-coil region" evidence="1">
    <location>
        <begin position="69"/>
        <end position="96"/>
    </location>
</feature>
<evidence type="ECO:0000313" key="4">
    <source>
        <dbReference type="Proteomes" id="UP000216998"/>
    </source>
</evidence>
<protein>
    <submittedName>
        <fullName evidence="3">Uncharacterized protein</fullName>
    </submittedName>
</protein>
<feature type="region of interest" description="Disordered" evidence="2">
    <location>
        <begin position="102"/>
        <end position="181"/>
    </location>
</feature>
<organism evidence="3 4">
    <name type="scientific">Niveispirillum lacus</name>
    <dbReference type="NCBI Taxonomy" id="1981099"/>
    <lineage>
        <taxon>Bacteria</taxon>
        <taxon>Pseudomonadati</taxon>
        <taxon>Pseudomonadota</taxon>
        <taxon>Alphaproteobacteria</taxon>
        <taxon>Rhodospirillales</taxon>
        <taxon>Azospirillaceae</taxon>
        <taxon>Niveispirillum</taxon>
    </lineage>
</organism>
<dbReference type="AlphaFoldDB" id="A0A255Z406"/>
<keyword evidence="1" id="KW-0175">Coiled coil</keyword>
<evidence type="ECO:0000256" key="2">
    <source>
        <dbReference type="SAM" id="MobiDB-lite"/>
    </source>
</evidence>
<evidence type="ECO:0000313" key="3">
    <source>
        <dbReference type="EMBL" id="OYQ36186.1"/>
    </source>
</evidence>
<dbReference type="EMBL" id="NOXU01000023">
    <property type="protein sequence ID" value="OYQ36186.1"/>
    <property type="molecule type" value="Genomic_DNA"/>
</dbReference>
<proteinExistence type="predicted"/>
<sequence>MFKPLMPARKRALPPTSPSQANPGPATNGHAVLHDHRSLPPLQRRLAPLASPAQPVVQRVNDPPTKEELNQSVAKYKALEAEAAQADLAYRTANSKLDKEIFTRHKNKNPMPANEQLEKRKPVEALRKEATKKSLAASTARKQSDKLHNAYRSANPDSLNDPRFGGGQKVMHQGAGSVAHK</sequence>
<keyword evidence="4" id="KW-1185">Reference proteome</keyword>
<feature type="region of interest" description="Disordered" evidence="2">
    <location>
        <begin position="1"/>
        <end position="34"/>
    </location>
</feature>
<reference evidence="3 4" key="1">
    <citation type="submission" date="2017-07" db="EMBL/GenBank/DDBJ databases">
        <title>Niveispirillum cyanobacteriorum sp. nov., isolated from cyanobacterial aggregates in a eutrophic lake.</title>
        <authorList>
            <person name="Cai H."/>
        </authorList>
    </citation>
    <scope>NUCLEOTIDE SEQUENCE [LARGE SCALE GENOMIC DNA]</scope>
    <source>
        <strain evidence="4">TH1-14</strain>
    </source>
</reference>
<accession>A0A255Z406</accession>
<gene>
    <name evidence="3" type="ORF">CHU95_05185</name>
</gene>
<name>A0A255Z406_9PROT</name>